<organism evidence="1">
    <name type="scientific">marine sediment metagenome</name>
    <dbReference type="NCBI Taxonomy" id="412755"/>
    <lineage>
        <taxon>unclassified sequences</taxon>
        <taxon>metagenomes</taxon>
        <taxon>ecological metagenomes</taxon>
    </lineage>
</organism>
<proteinExistence type="predicted"/>
<comment type="caution">
    <text evidence="1">The sequence shown here is derived from an EMBL/GenBank/DDBJ whole genome shotgun (WGS) entry which is preliminary data.</text>
</comment>
<evidence type="ECO:0000313" key="1">
    <source>
        <dbReference type="EMBL" id="GAG24479.1"/>
    </source>
</evidence>
<dbReference type="EMBL" id="BARS01038600">
    <property type="protein sequence ID" value="GAG24479.1"/>
    <property type="molecule type" value="Genomic_DNA"/>
</dbReference>
<name>X0W145_9ZZZZ</name>
<reference evidence="1" key="1">
    <citation type="journal article" date="2014" name="Front. Microbiol.">
        <title>High frequency of phylogenetically diverse reductive dehalogenase-homologous genes in deep subseafloor sedimentary metagenomes.</title>
        <authorList>
            <person name="Kawai M."/>
            <person name="Futagami T."/>
            <person name="Toyoda A."/>
            <person name="Takaki Y."/>
            <person name="Nishi S."/>
            <person name="Hori S."/>
            <person name="Arai W."/>
            <person name="Tsubouchi T."/>
            <person name="Morono Y."/>
            <person name="Uchiyama I."/>
            <person name="Ito T."/>
            <person name="Fujiyama A."/>
            <person name="Inagaki F."/>
            <person name="Takami H."/>
        </authorList>
    </citation>
    <scope>NUCLEOTIDE SEQUENCE</scope>
    <source>
        <strain evidence="1">Expedition CK06-06</strain>
    </source>
</reference>
<gene>
    <name evidence="1" type="ORF">S01H1_59051</name>
</gene>
<protein>
    <submittedName>
        <fullName evidence="1">Uncharacterized protein</fullName>
    </submittedName>
</protein>
<accession>X0W145</accession>
<dbReference type="AlphaFoldDB" id="X0W145"/>
<sequence>MAGTNYQKLKIYSLGLQDFTRLYQIPMPFLRYEAPDADKPQLLGPRISLRLEFIEIHTDPYYMDLIPIIFGCVTYESLFAKIGMSNNKITKLQLVIKHFKAVIKIKINVGSNAKTYIQQVSGHKRKVRRNI</sequence>